<evidence type="ECO:0000313" key="2">
    <source>
        <dbReference type="Proteomes" id="UP001164539"/>
    </source>
</evidence>
<gene>
    <name evidence="1" type="ORF">OWV82_015962</name>
</gene>
<reference evidence="1 2" key="1">
    <citation type="journal article" date="2023" name="Science">
        <title>Complex scaffold remodeling in plant triterpene biosynthesis.</title>
        <authorList>
            <person name="De La Pena R."/>
            <person name="Hodgson H."/>
            <person name="Liu J.C."/>
            <person name="Stephenson M.J."/>
            <person name="Martin A.C."/>
            <person name="Owen C."/>
            <person name="Harkess A."/>
            <person name="Leebens-Mack J."/>
            <person name="Jimenez L.E."/>
            <person name="Osbourn A."/>
            <person name="Sattely E.S."/>
        </authorList>
    </citation>
    <scope>NUCLEOTIDE SEQUENCE [LARGE SCALE GENOMIC DNA]</scope>
    <source>
        <strain evidence="2">cv. JPN11</strain>
        <tissue evidence="1">Leaf</tissue>
    </source>
</reference>
<comment type="caution">
    <text evidence="1">The sequence shown here is derived from an EMBL/GenBank/DDBJ whole genome shotgun (WGS) entry which is preliminary data.</text>
</comment>
<sequence>MGVWVGRAPSPPLPFSNGIGVLSAKSLQFQQQSKNKKKILNAIISYANTNSGSGGVLKVEEIKERSKKWQWKDQYSINYLVSSNPNSNSQSNTPLLLVHGFGASIPHWRRNIGTLAKSHTVYAIDLIGFGASDKPAGFSYTMEAWAQLILDFLEEVVQHPAVLIGNSVGSLACIIAASESTQNLVRGLVLLNCAGGMNNKAIVNDWRIKLLLPLLWFIDFLLKQREIASAIFKRVKQRDTLRNILLSVYGNEESVDETLVEIIREPANDEGALDAFVSIVTGPPGPNPMQLMPSISSPVLVLWGDQDPFTPLDGPVGKYFSSLPSQLSNVELFVLAGVGHCPHDDRPELVHEKLLPWLAHHLPASSETSYH</sequence>
<name>A0ACC1XR07_MELAZ</name>
<keyword evidence="1" id="KW-0378">Hydrolase</keyword>
<accession>A0ACC1XR07</accession>
<proteinExistence type="predicted"/>
<keyword evidence="2" id="KW-1185">Reference proteome</keyword>
<organism evidence="1 2">
    <name type="scientific">Melia azedarach</name>
    <name type="common">Chinaberry tree</name>
    <dbReference type="NCBI Taxonomy" id="155640"/>
    <lineage>
        <taxon>Eukaryota</taxon>
        <taxon>Viridiplantae</taxon>
        <taxon>Streptophyta</taxon>
        <taxon>Embryophyta</taxon>
        <taxon>Tracheophyta</taxon>
        <taxon>Spermatophyta</taxon>
        <taxon>Magnoliopsida</taxon>
        <taxon>eudicotyledons</taxon>
        <taxon>Gunneridae</taxon>
        <taxon>Pentapetalae</taxon>
        <taxon>rosids</taxon>
        <taxon>malvids</taxon>
        <taxon>Sapindales</taxon>
        <taxon>Meliaceae</taxon>
        <taxon>Melia</taxon>
    </lineage>
</organism>
<evidence type="ECO:0000313" key="1">
    <source>
        <dbReference type="EMBL" id="KAJ4713934.1"/>
    </source>
</evidence>
<dbReference type="EMBL" id="CM051401">
    <property type="protein sequence ID" value="KAJ4713934.1"/>
    <property type="molecule type" value="Genomic_DNA"/>
</dbReference>
<dbReference type="Proteomes" id="UP001164539">
    <property type="component" value="Chromosome 8"/>
</dbReference>
<protein>
    <submittedName>
        <fullName evidence="1">Alpha/beta hydrolase</fullName>
    </submittedName>
</protein>